<name>A0AAI9U103_9PEZI</name>
<keyword evidence="2" id="KW-1185">Reference proteome</keyword>
<dbReference type="AlphaFoldDB" id="A0AAI9U103"/>
<accession>A0AAI9U103</accession>
<reference evidence="1" key="1">
    <citation type="submission" date="2016-11" db="EMBL/GenBank/DDBJ databases">
        <title>The genome sequence of Colletotrichum cuscutae.</title>
        <authorList>
            <person name="Baroncelli R."/>
        </authorList>
    </citation>
    <scope>NUCLEOTIDE SEQUENCE</scope>
    <source>
        <strain evidence="1">IMI 304802</strain>
    </source>
</reference>
<dbReference type="EMBL" id="MPDP01000309">
    <property type="protein sequence ID" value="KAK1448316.1"/>
    <property type="molecule type" value="Genomic_DNA"/>
</dbReference>
<feature type="non-terminal residue" evidence="1">
    <location>
        <position position="1"/>
    </location>
</feature>
<sequence>VPVFHCPHQRQGFFSTVPNRSSFLCDPPLCPVRLFARPSSPETPRLTHSLALFHESLWIISIPFEQMPPPHRAAIANETHYQTSFRRLWTNHGLSISIEMWWARYFCKFRGVLSASLNRLLEVGTERRSSSVVDGQE</sequence>
<organism evidence="1 2">
    <name type="scientific">Colletotrichum cuscutae</name>
    <dbReference type="NCBI Taxonomy" id="1209917"/>
    <lineage>
        <taxon>Eukaryota</taxon>
        <taxon>Fungi</taxon>
        <taxon>Dikarya</taxon>
        <taxon>Ascomycota</taxon>
        <taxon>Pezizomycotina</taxon>
        <taxon>Sordariomycetes</taxon>
        <taxon>Hypocreomycetidae</taxon>
        <taxon>Glomerellales</taxon>
        <taxon>Glomerellaceae</taxon>
        <taxon>Colletotrichum</taxon>
        <taxon>Colletotrichum acutatum species complex</taxon>
    </lineage>
</organism>
<evidence type="ECO:0000313" key="2">
    <source>
        <dbReference type="Proteomes" id="UP001239213"/>
    </source>
</evidence>
<comment type="caution">
    <text evidence="1">The sequence shown here is derived from an EMBL/GenBank/DDBJ whole genome shotgun (WGS) entry which is preliminary data.</text>
</comment>
<gene>
    <name evidence="1" type="ORF">CCUS01_11724</name>
</gene>
<proteinExistence type="predicted"/>
<protein>
    <submittedName>
        <fullName evidence="1">Uncharacterized protein</fullName>
    </submittedName>
</protein>
<dbReference type="Proteomes" id="UP001239213">
    <property type="component" value="Unassembled WGS sequence"/>
</dbReference>
<evidence type="ECO:0000313" key="1">
    <source>
        <dbReference type="EMBL" id="KAK1448316.1"/>
    </source>
</evidence>